<reference evidence="3" key="1">
    <citation type="submission" date="2016-11" db="EMBL/GenBank/DDBJ databases">
        <authorList>
            <person name="Varghese N."/>
            <person name="Submissions S."/>
        </authorList>
    </citation>
    <scope>NUCLEOTIDE SEQUENCE [LARGE SCALE GENOMIC DNA]</scope>
    <source>
        <strain evidence="3">DSM 16478</strain>
    </source>
</reference>
<dbReference type="Proteomes" id="UP000184314">
    <property type="component" value="Unassembled WGS sequence"/>
</dbReference>
<name>A0A1M6RLB9_9FLAO</name>
<evidence type="ECO:0000313" key="3">
    <source>
        <dbReference type="Proteomes" id="UP000184314"/>
    </source>
</evidence>
<sequence length="98" mass="11013">MIKTIPKFNSSLTFLIAIINTILLFTLLLEMSSHEDQLFYIFNLFWVVVAIQLFLIAYFDTSKNKKTFKILGTIAVVISLLVALGIAFLTGLAAAFQH</sequence>
<feature type="transmembrane region" description="Helical" evidence="1">
    <location>
        <begin position="38"/>
        <end position="59"/>
    </location>
</feature>
<keyword evidence="1" id="KW-0472">Membrane</keyword>
<evidence type="ECO:0000256" key="1">
    <source>
        <dbReference type="SAM" id="Phobius"/>
    </source>
</evidence>
<keyword evidence="1" id="KW-1133">Transmembrane helix</keyword>
<protein>
    <submittedName>
        <fullName evidence="2">Uncharacterized protein</fullName>
    </submittedName>
</protein>
<dbReference type="STRING" id="228958.SAMN04488007_2773"/>
<dbReference type="EMBL" id="FQZX01000002">
    <property type="protein sequence ID" value="SHK33158.1"/>
    <property type="molecule type" value="Genomic_DNA"/>
</dbReference>
<keyword evidence="1" id="KW-0812">Transmembrane</keyword>
<gene>
    <name evidence="2" type="ORF">SAMN04488007_2773</name>
</gene>
<keyword evidence="3" id="KW-1185">Reference proteome</keyword>
<organism evidence="2 3">
    <name type="scientific">Maribacter aquivivus</name>
    <dbReference type="NCBI Taxonomy" id="228958"/>
    <lineage>
        <taxon>Bacteria</taxon>
        <taxon>Pseudomonadati</taxon>
        <taxon>Bacteroidota</taxon>
        <taxon>Flavobacteriia</taxon>
        <taxon>Flavobacteriales</taxon>
        <taxon>Flavobacteriaceae</taxon>
        <taxon>Maribacter</taxon>
    </lineage>
</organism>
<feature type="transmembrane region" description="Helical" evidence="1">
    <location>
        <begin position="71"/>
        <end position="96"/>
    </location>
</feature>
<feature type="transmembrane region" description="Helical" evidence="1">
    <location>
        <begin position="12"/>
        <end position="32"/>
    </location>
</feature>
<dbReference type="OrthoDB" id="9967052at2"/>
<proteinExistence type="predicted"/>
<dbReference type="AlphaFoldDB" id="A0A1M6RLB9"/>
<dbReference type="RefSeq" id="WP_073245076.1">
    <property type="nucleotide sequence ID" value="NZ_FQZX01000002.1"/>
</dbReference>
<accession>A0A1M6RLB9</accession>
<evidence type="ECO:0000313" key="2">
    <source>
        <dbReference type="EMBL" id="SHK33158.1"/>
    </source>
</evidence>